<dbReference type="RefSeq" id="WP_100906190.1">
    <property type="nucleotide sequence ID" value="NZ_CP017766.1"/>
</dbReference>
<name>A0A2H4VDP6_9EURY</name>
<dbReference type="Proteomes" id="UP000232806">
    <property type="component" value="Chromosome"/>
</dbReference>
<accession>A0A2H4VDP6</accession>
<evidence type="ECO:0008006" key="4">
    <source>
        <dbReference type="Google" id="ProtNLM"/>
    </source>
</evidence>
<organism evidence="2 3">
    <name type="scientific">Methanobacterium subterraneum</name>
    <dbReference type="NCBI Taxonomy" id="59277"/>
    <lineage>
        <taxon>Archaea</taxon>
        <taxon>Methanobacteriati</taxon>
        <taxon>Methanobacteriota</taxon>
        <taxon>Methanomada group</taxon>
        <taxon>Methanobacteria</taxon>
        <taxon>Methanobacteriales</taxon>
        <taxon>Methanobacteriaceae</taxon>
        <taxon>Methanobacterium</taxon>
    </lineage>
</organism>
<gene>
    <name evidence="2" type="ORF">BK007_09475</name>
</gene>
<dbReference type="SUPFAM" id="SSF101094">
    <property type="entry name" value="Staphylocoagulase"/>
    <property type="match status" value="1"/>
</dbReference>
<keyword evidence="1" id="KW-0472">Membrane</keyword>
<dbReference type="EMBL" id="CP017766">
    <property type="protein sequence ID" value="AUB56216.1"/>
    <property type="molecule type" value="Genomic_DNA"/>
</dbReference>
<feature type="transmembrane region" description="Helical" evidence="1">
    <location>
        <begin position="12"/>
        <end position="32"/>
    </location>
</feature>
<evidence type="ECO:0000313" key="3">
    <source>
        <dbReference type="Proteomes" id="UP000232806"/>
    </source>
</evidence>
<feature type="transmembrane region" description="Helical" evidence="1">
    <location>
        <begin position="38"/>
        <end position="60"/>
    </location>
</feature>
<dbReference type="AlphaFoldDB" id="A0A2H4VDP6"/>
<evidence type="ECO:0000313" key="2">
    <source>
        <dbReference type="EMBL" id="AUB56216.1"/>
    </source>
</evidence>
<dbReference type="OrthoDB" id="56871at2157"/>
<evidence type="ECO:0000256" key="1">
    <source>
        <dbReference type="SAM" id="Phobius"/>
    </source>
</evidence>
<dbReference type="GeneID" id="35121831"/>
<proteinExistence type="predicted"/>
<sequence length="255" mass="29926">MKLSEYFGWKVKLGIFLVILSALLYVANYFIFHDLHGVLFYIGIDIAFLPIEILFVVLVIENAISSREKKQMMEKLNMVIGAFFSEVGTDLLAAITKFDPDAEHLKDDLLINNNWSEKDFKRAKKAIQEFEYTLNIKDDPKSIQFLIYTKKFLVDERKFLLALLENPNLLEHETFTDLLWAVFHLMEELDNRIDLAKLPKSDFDHLSGDLVRIYGLLLVEWLQYMEHLMKNYPYLFSLAVRTNPFDQHAHVEITQ</sequence>
<protein>
    <recommendedName>
        <fullName evidence="4">DUF4760 domain-containing protein</fullName>
    </recommendedName>
</protein>
<keyword evidence="1" id="KW-0812">Transmembrane</keyword>
<keyword evidence="1" id="KW-1133">Transmembrane helix</keyword>
<reference evidence="2 3" key="1">
    <citation type="submission" date="2016-10" db="EMBL/GenBank/DDBJ databases">
        <title>Comparative genomics between deep and shallow subseafloor isolates.</title>
        <authorList>
            <person name="Ishii S."/>
            <person name="Miller J.R."/>
            <person name="Sutton G."/>
            <person name="Suzuki S."/>
            <person name="Methe B."/>
            <person name="Inagaki F."/>
            <person name="Imachi H."/>
        </authorList>
    </citation>
    <scope>NUCLEOTIDE SEQUENCE [LARGE SCALE GENOMIC DNA]</scope>
    <source>
        <strain evidence="2 3">MO-MB1</strain>
    </source>
</reference>